<sequence>MGEYDTLYKGTLYKANEWAPHVVYKELEGAGHVANIHEPEQFMKVFESFLLSTEQQGRFLVATAM</sequence>
<keyword evidence="2" id="KW-1185">Reference proteome</keyword>
<evidence type="ECO:0000313" key="2">
    <source>
        <dbReference type="Proteomes" id="UP001336122"/>
    </source>
</evidence>
<protein>
    <submittedName>
        <fullName evidence="1">Uncharacterized protein</fullName>
    </submittedName>
</protein>
<organism evidence="1 2">
    <name type="scientific">Bacillus nitratireducens</name>
    <dbReference type="NCBI Taxonomy" id="2026193"/>
    <lineage>
        <taxon>Bacteria</taxon>
        <taxon>Bacillati</taxon>
        <taxon>Bacillota</taxon>
        <taxon>Bacilli</taxon>
        <taxon>Bacillales</taxon>
        <taxon>Bacillaceae</taxon>
        <taxon>Bacillus</taxon>
        <taxon>Bacillus cereus group</taxon>
    </lineage>
</organism>
<dbReference type="EMBL" id="JARTIK010000006">
    <property type="protein sequence ID" value="MED4678719.1"/>
    <property type="molecule type" value="Genomic_DNA"/>
</dbReference>
<name>A0ABU6PEK8_9BACI</name>
<comment type="caution">
    <text evidence="1">The sequence shown here is derived from an EMBL/GenBank/DDBJ whole genome shotgun (WGS) entry which is preliminary data.</text>
</comment>
<evidence type="ECO:0000313" key="1">
    <source>
        <dbReference type="EMBL" id="MED4678719.1"/>
    </source>
</evidence>
<reference evidence="1 2" key="1">
    <citation type="submission" date="2023-03" db="EMBL/GenBank/DDBJ databases">
        <title>Bacillus Genome Sequencing.</title>
        <authorList>
            <person name="Dunlap C."/>
        </authorList>
    </citation>
    <scope>NUCLEOTIDE SEQUENCE [LARGE SCALE GENOMIC DNA]</scope>
    <source>
        <strain evidence="1 2">NRS-319</strain>
    </source>
</reference>
<dbReference type="RefSeq" id="WP_000505005.1">
    <property type="nucleotide sequence ID" value="NZ_JARTIK010000006.1"/>
</dbReference>
<dbReference type="InterPro" id="IPR029058">
    <property type="entry name" value="AB_hydrolase_fold"/>
</dbReference>
<dbReference type="Gene3D" id="3.40.50.1820">
    <property type="entry name" value="alpha/beta hydrolase"/>
    <property type="match status" value="1"/>
</dbReference>
<accession>A0ABU6PEK8</accession>
<dbReference type="Proteomes" id="UP001336122">
    <property type="component" value="Unassembled WGS sequence"/>
</dbReference>
<dbReference type="SUPFAM" id="SSF53474">
    <property type="entry name" value="alpha/beta-Hydrolases"/>
    <property type="match status" value="1"/>
</dbReference>
<proteinExistence type="predicted"/>
<gene>
    <name evidence="1" type="ORF">P9485_12735</name>
</gene>